<feature type="chain" id="PRO_5021243353" evidence="1">
    <location>
        <begin position="22"/>
        <end position="182"/>
    </location>
</feature>
<evidence type="ECO:0000256" key="1">
    <source>
        <dbReference type="SAM" id="SignalP"/>
    </source>
</evidence>
<sequence>MKLVPLAFTIIAAAFACGASAQNLKPGLWQVQQKVSGNPEMQREVEEMRKKMATLPPEQRKQMEDIMARRGVQMGPSGHSVRMCLTKEMVERNEIPATQGDCKITQQQRTGNTLKAAFTCSNPPSSGQTVVTFTSPEAYTMKTTATGAVGGKTESMTVEGTGKWLGADCGEVRPVTPHGAAK</sequence>
<protein>
    <submittedName>
        <fullName evidence="2">DUF3617 domain-containing protein</fullName>
    </submittedName>
</protein>
<gene>
    <name evidence="2" type="ORF">EZ313_10620</name>
</gene>
<evidence type="ECO:0000313" key="2">
    <source>
        <dbReference type="EMBL" id="TFZ07043.1"/>
    </source>
</evidence>
<dbReference type="AlphaFoldDB" id="A0A4Z0C609"/>
<dbReference type="Proteomes" id="UP000298180">
    <property type="component" value="Unassembled WGS sequence"/>
</dbReference>
<name>A0A4Z0C609_9BURK</name>
<proteinExistence type="predicted"/>
<keyword evidence="3" id="KW-1185">Reference proteome</keyword>
<accession>A0A4Z0C609</accession>
<dbReference type="InterPro" id="IPR022061">
    <property type="entry name" value="DUF3617"/>
</dbReference>
<keyword evidence="1" id="KW-0732">Signal</keyword>
<reference evidence="2 3" key="1">
    <citation type="submission" date="2019-03" db="EMBL/GenBank/DDBJ databases">
        <title>Ramlibacter henchirensis DSM 14656, whole genome shotgun sequence.</title>
        <authorList>
            <person name="Zhang X."/>
            <person name="Feng G."/>
            <person name="Zhu H."/>
        </authorList>
    </citation>
    <scope>NUCLEOTIDE SEQUENCE [LARGE SCALE GENOMIC DNA]</scope>
    <source>
        <strain evidence="2 3">DSM 14656</strain>
    </source>
</reference>
<dbReference type="EMBL" id="SMLM01000001">
    <property type="protein sequence ID" value="TFZ07043.1"/>
    <property type="molecule type" value="Genomic_DNA"/>
</dbReference>
<dbReference type="PROSITE" id="PS51257">
    <property type="entry name" value="PROKAR_LIPOPROTEIN"/>
    <property type="match status" value="1"/>
</dbReference>
<feature type="signal peptide" evidence="1">
    <location>
        <begin position="1"/>
        <end position="21"/>
    </location>
</feature>
<dbReference type="RefSeq" id="WP_135263123.1">
    <property type="nucleotide sequence ID" value="NZ_SMLM01000001.1"/>
</dbReference>
<dbReference type="Pfam" id="PF12276">
    <property type="entry name" value="DUF3617"/>
    <property type="match status" value="1"/>
</dbReference>
<evidence type="ECO:0000313" key="3">
    <source>
        <dbReference type="Proteomes" id="UP000298180"/>
    </source>
</evidence>
<comment type="caution">
    <text evidence="2">The sequence shown here is derived from an EMBL/GenBank/DDBJ whole genome shotgun (WGS) entry which is preliminary data.</text>
</comment>
<dbReference type="OrthoDB" id="8536404at2"/>
<organism evidence="2 3">
    <name type="scientific">Ramlibacter henchirensis</name>
    <dbReference type="NCBI Taxonomy" id="204072"/>
    <lineage>
        <taxon>Bacteria</taxon>
        <taxon>Pseudomonadati</taxon>
        <taxon>Pseudomonadota</taxon>
        <taxon>Betaproteobacteria</taxon>
        <taxon>Burkholderiales</taxon>
        <taxon>Comamonadaceae</taxon>
        <taxon>Ramlibacter</taxon>
    </lineage>
</organism>